<protein>
    <submittedName>
        <fullName evidence="1">Uncharacterized protein</fullName>
    </submittedName>
</protein>
<dbReference type="EMBL" id="LAZR01035117">
    <property type="protein sequence ID" value="KKL28385.1"/>
    <property type="molecule type" value="Genomic_DNA"/>
</dbReference>
<evidence type="ECO:0000313" key="1">
    <source>
        <dbReference type="EMBL" id="KKL28385.1"/>
    </source>
</evidence>
<name>A0A0F9C2G9_9ZZZZ</name>
<dbReference type="InterPro" id="IPR035896">
    <property type="entry name" value="AN1-like_Znf"/>
</dbReference>
<reference evidence="1" key="1">
    <citation type="journal article" date="2015" name="Nature">
        <title>Complex archaea that bridge the gap between prokaryotes and eukaryotes.</title>
        <authorList>
            <person name="Spang A."/>
            <person name="Saw J.H."/>
            <person name="Jorgensen S.L."/>
            <person name="Zaremba-Niedzwiedzka K."/>
            <person name="Martijn J."/>
            <person name="Lind A.E."/>
            <person name="van Eijk R."/>
            <person name="Schleper C."/>
            <person name="Guy L."/>
            <person name="Ettema T.J."/>
        </authorList>
    </citation>
    <scope>NUCLEOTIDE SEQUENCE</scope>
</reference>
<dbReference type="SUPFAM" id="SSF118310">
    <property type="entry name" value="AN1-like Zinc finger"/>
    <property type="match status" value="1"/>
</dbReference>
<proteinExistence type="predicted"/>
<organism evidence="1">
    <name type="scientific">marine sediment metagenome</name>
    <dbReference type="NCBI Taxonomy" id="412755"/>
    <lineage>
        <taxon>unclassified sequences</taxon>
        <taxon>metagenomes</taxon>
        <taxon>ecological metagenomes</taxon>
    </lineage>
</organism>
<sequence length="64" mass="7091">MSQGLAGGVAMVIQERDNPLYTCGECAEELQVDTEHEPKTCTDCELMFCSEHIDAHDCAGELWE</sequence>
<comment type="caution">
    <text evidence="1">The sequence shown here is derived from an EMBL/GenBank/DDBJ whole genome shotgun (WGS) entry which is preliminary data.</text>
</comment>
<accession>A0A0F9C2G9</accession>
<gene>
    <name evidence="1" type="ORF">LCGC14_2375680</name>
</gene>
<dbReference type="AlphaFoldDB" id="A0A0F9C2G9"/>